<comment type="similarity">
    <text evidence="1 2">Belongs to the pyrroline-5-carboxylate reductase family.</text>
</comment>
<comment type="function">
    <text evidence="2">Catalyzes the reduction of 1-pyrroline-5-carboxylate (PCA) to L-proline.</text>
</comment>
<keyword evidence="2" id="KW-0028">Amino-acid biosynthesis</keyword>
<dbReference type="NCBIfam" id="NF005814">
    <property type="entry name" value="PRK07680.1"/>
    <property type="match status" value="1"/>
</dbReference>
<comment type="caution">
    <text evidence="6">The sequence shown here is derived from an EMBL/GenBank/DDBJ whole genome shotgun (WGS) entry which is preliminary data.</text>
</comment>
<feature type="domain" description="Pyrroline-5-carboxylate reductase dimerisation" evidence="5">
    <location>
        <begin position="162"/>
        <end position="260"/>
    </location>
</feature>
<comment type="pathway">
    <text evidence="2">Amino-acid biosynthesis; L-proline biosynthesis; L-proline from L-glutamate 5-semialdehyde: step 1/1.</text>
</comment>
<evidence type="ECO:0000313" key="7">
    <source>
        <dbReference type="Proteomes" id="UP000678228"/>
    </source>
</evidence>
<feature type="domain" description="Pyrroline-5-carboxylate reductase catalytic N-terminal" evidence="4">
    <location>
        <begin position="2"/>
        <end position="97"/>
    </location>
</feature>
<protein>
    <recommendedName>
        <fullName evidence="2">Pyrroline-5-carboxylate reductase</fullName>
        <shortName evidence="2">P5C reductase</shortName>
        <shortName evidence="2">P5CR</shortName>
        <ecNumber evidence="2">1.5.1.2</ecNumber>
    </recommendedName>
    <alternativeName>
        <fullName evidence="2">PCA reductase</fullName>
    </alternativeName>
</protein>
<comment type="catalytic activity">
    <reaction evidence="2">
        <text>L-proline + NAD(+) = (S)-1-pyrroline-5-carboxylate + NADH + 2 H(+)</text>
        <dbReference type="Rhea" id="RHEA:14105"/>
        <dbReference type="ChEBI" id="CHEBI:15378"/>
        <dbReference type="ChEBI" id="CHEBI:17388"/>
        <dbReference type="ChEBI" id="CHEBI:57540"/>
        <dbReference type="ChEBI" id="CHEBI:57945"/>
        <dbReference type="ChEBI" id="CHEBI:60039"/>
        <dbReference type="EC" id="1.5.1.2"/>
    </reaction>
</comment>
<keyword evidence="2" id="KW-0963">Cytoplasm</keyword>
<dbReference type="HAMAP" id="MF_01925">
    <property type="entry name" value="P5C_reductase"/>
    <property type="match status" value="1"/>
</dbReference>
<evidence type="ECO:0000256" key="3">
    <source>
        <dbReference type="PIRSR" id="PIRSR000193-1"/>
    </source>
</evidence>
<dbReference type="PROSITE" id="PS00521">
    <property type="entry name" value="P5CR"/>
    <property type="match status" value="1"/>
</dbReference>
<name>A0A940WS67_9BACI</name>
<evidence type="ECO:0000259" key="5">
    <source>
        <dbReference type="Pfam" id="PF14748"/>
    </source>
</evidence>
<dbReference type="Gene3D" id="1.10.3730.10">
    <property type="entry name" value="ProC C-terminal domain-like"/>
    <property type="match status" value="1"/>
</dbReference>
<evidence type="ECO:0000313" key="6">
    <source>
        <dbReference type="EMBL" id="MBP3951331.1"/>
    </source>
</evidence>
<accession>A0A940WS67</accession>
<proteinExistence type="inferred from homology"/>
<dbReference type="SUPFAM" id="SSF51735">
    <property type="entry name" value="NAD(P)-binding Rossmann-fold domains"/>
    <property type="match status" value="1"/>
</dbReference>
<keyword evidence="2" id="KW-0641">Proline biosynthesis</keyword>
<dbReference type="InterPro" id="IPR036291">
    <property type="entry name" value="NAD(P)-bd_dom_sf"/>
</dbReference>
<dbReference type="AlphaFoldDB" id="A0A940WS67"/>
<keyword evidence="7" id="KW-1185">Reference proteome</keyword>
<dbReference type="InterPro" id="IPR000304">
    <property type="entry name" value="Pyrroline-COOH_reductase"/>
</dbReference>
<dbReference type="Pfam" id="PF14748">
    <property type="entry name" value="P5CR_dimer"/>
    <property type="match status" value="1"/>
</dbReference>
<dbReference type="PANTHER" id="PTHR11645">
    <property type="entry name" value="PYRROLINE-5-CARBOXYLATE REDUCTASE"/>
    <property type="match status" value="1"/>
</dbReference>
<evidence type="ECO:0000256" key="2">
    <source>
        <dbReference type="HAMAP-Rule" id="MF_01925"/>
    </source>
</evidence>
<dbReference type="PIRSF" id="PIRSF000193">
    <property type="entry name" value="Pyrrol-5-carb_rd"/>
    <property type="match status" value="1"/>
</dbReference>
<feature type="binding site" evidence="3">
    <location>
        <begin position="6"/>
        <end position="11"/>
    </location>
    <ligand>
        <name>NADP(+)</name>
        <dbReference type="ChEBI" id="CHEBI:58349"/>
    </ligand>
</feature>
<dbReference type="EMBL" id="JAGKSQ010000003">
    <property type="protein sequence ID" value="MBP3951331.1"/>
    <property type="molecule type" value="Genomic_DNA"/>
</dbReference>
<dbReference type="SUPFAM" id="SSF48179">
    <property type="entry name" value="6-phosphogluconate dehydrogenase C-terminal domain-like"/>
    <property type="match status" value="1"/>
</dbReference>
<evidence type="ECO:0000259" key="4">
    <source>
        <dbReference type="Pfam" id="PF03807"/>
    </source>
</evidence>
<dbReference type="InterPro" id="IPR029036">
    <property type="entry name" value="P5CR_dimer"/>
</dbReference>
<dbReference type="EC" id="1.5.1.2" evidence="2"/>
<dbReference type="GO" id="GO:0005737">
    <property type="term" value="C:cytoplasm"/>
    <property type="evidence" value="ECO:0007669"/>
    <property type="project" value="UniProtKB-SubCell"/>
</dbReference>
<dbReference type="Pfam" id="PF03807">
    <property type="entry name" value="F420_oxidored"/>
    <property type="match status" value="1"/>
</dbReference>
<dbReference type="Gene3D" id="3.40.50.720">
    <property type="entry name" value="NAD(P)-binding Rossmann-like Domain"/>
    <property type="match status" value="1"/>
</dbReference>
<dbReference type="GO" id="GO:0004735">
    <property type="term" value="F:pyrroline-5-carboxylate reductase activity"/>
    <property type="evidence" value="ECO:0007669"/>
    <property type="project" value="UniProtKB-UniRule"/>
</dbReference>
<gene>
    <name evidence="2" type="primary">proC</name>
    <name evidence="6" type="ORF">J7W16_09310</name>
</gene>
<dbReference type="InterPro" id="IPR008927">
    <property type="entry name" value="6-PGluconate_DH-like_C_sf"/>
</dbReference>
<dbReference type="Proteomes" id="UP000678228">
    <property type="component" value="Unassembled WGS sequence"/>
</dbReference>
<keyword evidence="2 3" id="KW-0521">NADP</keyword>
<reference evidence="6" key="1">
    <citation type="submission" date="2021-03" db="EMBL/GenBank/DDBJ databases">
        <title>Bacillus suaedae sp. nov., isolated from Suaeda aralocaspica.</title>
        <authorList>
            <person name="Lei R.F.R."/>
        </authorList>
    </citation>
    <scope>NUCLEOTIDE SEQUENCE</scope>
    <source>
        <strain evidence="6">YZJH907-2</strain>
    </source>
</reference>
<dbReference type="GO" id="GO:0055129">
    <property type="term" value="P:L-proline biosynthetic process"/>
    <property type="evidence" value="ECO:0007669"/>
    <property type="project" value="UniProtKB-UniRule"/>
</dbReference>
<dbReference type="PANTHER" id="PTHR11645:SF51">
    <property type="entry name" value="COME OPERON PROTEIN 4"/>
    <property type="match status" value="1"/>
</dbReference>
<comment type="subcellular location">
    <subcellularLocation>
        <location evidence="2">Cytoplasm</location>
    </subcellularLocation>
</comment>
<organism evidence="6 7">
    <name type="scientific">Halalkalibacter suaedae</name>
    <dbReference type="NCBI Taxonomy" id="2822140"/>
    <lineage>
        <taxon>Bacteria</taxon>
        <taxon>Bacillati</taxon>
        <taxon>Bacillota</taxon>
        <taxon>Bacilli</taxon>
        <taxon>Bacillales</taxon>
        <taxon>Bacillaceae</taxon>
        <taxon>Halalkalibacter</taxon>
    </lineage>
</organism>
<evidence type="ECO:0000256" key="1">
    <source>
        <dbReference type="ARBA" id="ARBA00005525"/>
    </source>
</evidence>
<keyword evidence="2" id="KW-0560">Oxidoreductase</keyword>
<sequence length="279" mass="30791">MKIGVIGTGSMGTILLESFIESGVCLENQLLITNRTLEKATALSERFPVLEVVQESTDVVRQCDVIFLCVKPLQFPGALEEIAPYCEENKLLISITSPISVTQLEEMVDCKVARAIPSILNRALTGSSLLSFGKRCTSEDRYFLTNLMSSISKPLLIDEDITRVSSDIVSCGPAFISYILQQFIDGAVRQTNISKEDATTLATNMMIGMGKLLEKGHYTLPTLQKRVCVPGGITGEGIKVLENEIGPMFDHLFQQTHAKYYEDQELITESLLEKTKGRS</sequence>
<comment type="catalytic activity">
    <reaction evidence="2">
        <text>L-proline + NADP(+) = (S)-1-pyrroline-5-carboxylate + NADPH + 2 H(+)</text>
        <dbReference type="Rhea" id="RHEA:14109"/>
        <dbReference type="ChEBI" id="CHEBI:15378"/>
        <dbReference type="ChEBI" id="CHEBI:17388"/>
        <dbReference type="ChEBI" id="CHEBI:57783"/>
        <dbReference type="ChEBI" id="CHEBI:58349"/>
        <dbReference type="ChEBI" id="CHEBI:60039"/>
        <dbReference type="EC" id="1.5.1.2"/>
    </reaction>
</comment>
<dbReference type="RefSeq" id="WP_210597017.1">
    <property type="nucleotide sequence ID" value="NZ_JAGKSQ010000003.1"/>
</dbReference>
<dbReference type="InterPro" id="IPR028939">
    <property type="entry name" value="P5C_Rdtase_cat_N"/>
</dbReference>
<dbReference type="InterPro" id="IPR053790">
    <property type="entry name" value="P5CR-like_CS"/>
</dbReference>